<sequence>MGKSHTSRACCRHEDAVRFQGAARAHNGHPQRGVRGVAARVRAAPRRAALPGARVHGARDRVPAVREPRVRRRVRRAHGARLAADVLPRDARGGHHSAAARAHGHRSARRLRRAGFQRAAGRAGGQLGLGLGAAHGSRRYQGCKRNALRRCEGRVSACPAEEWHSAARPAPLERSVRARTAAHARMRNLSCQLLAPNGAAWRG</sequence>
<proteinExistence type="predicted"/>
<accession>A0A836CMV8</accession>
<feature type="region of interest" description="Disordered" evidence="1">
    <location>
        <begin position="92"/>
        <end position="112"/>
    </location>
</feature>
<comment type="caution">
    <text evidence="2">The sequence shown here is derived from an EMBL/GenBank/DDBJ whole genome shotgun (WGS) entry which is preliminary data.</text>
</comment>
<feature type="compositionally biased region" description="Basic residues" evidence="1">
    <location>
        <begin position="102"/>
        <end position="112"/>
    </location>
</feature>
<dbReference type="AlphaFoldDB" id="A0A836CMV8"/>
<gene>
    <name evidence="2" type="ORF">JKP88DRAFT_231390</name>
</gene>
<dbReference type="EMBL" id="JAFCMP010000022">
    <property type="protein sequence ID" value="KAG5191214.1"/>
    <property type="molecule type" value="Genomic_DNA"/>
</dbReference>
<evidence type="ECO:0000256" key="1">
    <source>
        <dbReference type="SAM" id="MobiDB-lite"/>
    </source>
</evidence>
<evidence type="ECO:0000313" key="3">
    <source>
        <dbReference type="Proteomes" id="UP000664859"/>
    </source>
</evidence>
<keyword evidence="3" id="KW-1185">Reference proteome</keyword>
<dbReference type="Proteomes" id="UP000664859">
    <property type="component" value="Unassembled WGS sequence"/>
</dbReference>
<evidence type="ECO:0000313" key="2">
    <source>
        <dbReference type="EMBL" id="KAG5191214.1"/>
    </source>
</evidence>
<protein>
    <submittedName>
        <fullName evidence="2">Uncharacterized protein</fullName>
    </submittedName>
</protein>
<name>A0A836CMV8_9STRA</name>
<organism evidence="2 3">
    <name type="scientific">Tribonema minus</name>
    <dbReference type="NCBI Taxonomy" id="303371"/>
    <lineage>
        <taxon>Eukaryota</taxon>
        <taxon>Sar</taxon>
        <taxon>Stramenopiles</taxon>
        <taxon>Ochrophyta</taxon>
        <taxon>PX clade</taxon>
        <taxon>Xanthophyceae</taxon>
        <taxon>Tribonematales</taxon>
        <taxon>Tribonemataceae</taxon>
        <taxon>Tribonema</taxon>
    </lineage>
</organism>
<reference evidence="2" key="1">
    <citation type="submission" date="2021-02" db="EMBL/GenBank/DDBJ databases">
        <title>First Annotated Genome of the Yellow-green Alga Tribonema minus.</title>
        <authorList>
            <person name="Mahan K.M."/>
        </authorList>
    </citation>
    <scope>NUCLEOTIDE SEQUENCE</scope>
    <source>
        <strain evidence="2">UTEX B ZZ1240</strain>
    </source>
</reference>